<evidence type="ECO:0000256" key="1">
    <source>
        <dbReference type="ARBA" id="ARBA00004651"/>
    </source>
</evidence>
<dbReference type="KEGG" id="atm:ANT_25780"/>
<dbReference type="SUPFAM" id="SSF161098">
    <property type="entry name" value="MetI-like"/>
    <property type="match status" value="1"/>
</dbReference>
<dbReference type="FunCoup" id="E8MZQ6">
    <property type="interactions" value="81"/>
</dbReference>
<keyword evidence="3" id="KW-1003">Cell membrane</keyword>
<protein>
    <submittedName>
        <fullName evidence="9">ABC transporter permease protein</fullName>
    </submittedName>
</protein>
<dbReference type="InterPro" id="IPR050809">
    <property type="entry name" value="UgpAE/MalFG_permease"/>
</dbReference>
<dbReference type="HOGENOM" id="CLU_016047_0_1_0"/>
<keyword evidence="6 7" id="KW-0472">Membrane</keyword>
<keyword evidence="10" id="KW-1185">Reference proteome</keyword>
<dbReference type="Gene3D" id="1.10.3720.10">
    <property type="entry name" value="MetI-like"/>
    <property type="match status" value="1"/>
</dbReference>
<evidence type="ECO:0000256" key="5">
    <source>
        <dbReference type="ARBA" id="ARBA00022989"/>
    </source>
</evidence>
<feature type="transmembrane region" description="Helical" evidence="7">
    <location>
        <begin position="42"/>
        <end position="65"/>
    </location>
</feature>
<dbReference type="GO" id="GO:0055085">
    <property type="term" value="P:transmembrane transport"/>
    <property type="evidence" value="ECO:0007669"/>
    <property type="project" value="InterPro"/>
</dbReference>
<feature type="domain" description="ABC transmembrane type-1" evidence="8">
    <location>
        <begin position="103"/>
        <end position="317"/>
    </location>
</feature>
<dbReference type="InterPro" id="IPR035906">
    <property type="entry name" value="MetI-like_sf"/>
</dbReference>
<dbReference type="STRING" id="926569.ANT_25780"/>
<keyword evidence="2 7" id="KW-0813">Transport</keyword>
<feature type="transmembrane region" description="Helical" evidence="7">
    <location>
        <begin position="237"/>
        <end position="260"/>
    </location>
</feature>
<evidence type="ECO:0000256" key="2">
    <source>
        <dbReference type="ARBA" id="ARBA00022448"/>
    </source>
</evidence>
<evidence type="ECO:0000256" key="3">
    <source>
        <dbReference type="ARBA" id="ARBA00022475"/>
    </source>
</evidence>
<feature type="transmembrane region" description="Helical" evidence="7">
    <location>
        <begin position="296"/>
        <end position="321"/>
    </location>
</feature>
<dbReference type="InParanoid" id="E8MZQ6"/>
<evidence type="ECO:0000256" key="7">
    <source>
        <dbReference type="RuleBase" id="RU363032"/>
    </source>
</evidence>
<sequence>MEQFIRPVRRNCSAHSFPKNCKLNQTPLVSYKKDMQKHSDRISYFVMIFPGLVLLIAFTFVPLFYSVIAFQKFNPALGIQNSPWVGLENFLYIFRVRDAQQVFFNTIFIAVMKIILLELAAIVFALLLNDLRYLHVKRTVQTMVYLPHFLSWVILAGILRTVLARNGLLNDFLGWFGVGPVYFLGRPDLFPWVIILSDVWKEFGFEAILYLAALTTIDPTLYEVAELDGANRFQKMWYISIPGILPTIVLVASLSLGNILNAGFDQIFNLYSPIVYSTGDILDTYVYRIGLIQGQYSIGTAVGLLKTVVSLILIGISYWIAGKFANYRIF</sequence>
<keyword evidence="5 7" id="KW-1133">Transmembrane helix</keyword>
<evidence type="ECO:0000313" key="9">
    <source>
        <dbReference type="EMBL" id="BAJ64604.1"/>
    </source>
</evidence>
<dbReference type="PANTHER" id="PTHR43227:SF11">
    <property type="entry name" value="BLL4140 PROTEIN"/>
    <property type="match status" value="1"/>
</dbReference>
<comment type="similarity">
    <text evidence="7">Belongs to the binding-protein-dependent transport system permease family.</text>
</comment>
<feature type="transmembrane region" description="Helical" evidence="7">
    <location>
        <begin position="102"/>
        <end position="128"/>
    </location>
</feature>
<evidence type="ECO:0000259" key="8">
    <source>
        <dbReference type="PROSITE" id="PS50928"/>
    </source>
</evidence>
<gene>
    <name evidence="9" type="ordered locus">ANT_25780</name>
</gene>
<dbReference type="PROSITE" id="PS50928">
    <property type="entry name" value="ABC_TM1"/>
    <property type="match status" value="1"/>
</dbReference>
<name>E8MZQ6_ANATU</name>
<keyword evidence="4 7" id="KW-0812">Transmembrane</keyword>
<dbReference type="eggNOG" id="COG4209">
    <property type="taxonomic scope" value="Bacteria"/>
</dbReference>
<feature type="transmembrane region" description="Helical" evidence="7">
    <location>
        <begin position="149"/>
        <end position="168"/>
    </location>
</feature>
<accession>E8MZQ6</accession>
<dbReference type="Pfam" id="PF00528">
    <property type="entry name" value="BPD_transp_1"/>
    <property type="match status" value="1"/>
</dbReference>
<dbReference type="GO" id="GO:0005886">
    <property type="term" value="C:plasma membrane"/>
    <property type="evidence" value="ECO:0007669"/>
    <property type="project" value="UniProtKB-SubCell"/>
</dbReference>
<comment type="subcellular location">
    <subcellularLocation>
        <location evidence="1 7">Cell membrane</location>
        <topology evidence="1 7">Multi-pass membrane protein</topology>
    </subcellularLocation>
</comment>
<proteinExistence type="inferred from homology"/>
<dbReference type="EMBL" id="AP012029">
    <property type="protein sequence ID" value="BAJ64604.1"/>
    <property type="molecule type" value="Genomic_DNA"/>
</dbReference>
<feature type="transmembrane region" description="Helical" evidence="7">
    <location>
        <begin position="207"/>
        <end position="225"/>
    </location>
</feature>
<reference evidence="9 10" key="1">
    <citation type="submission" date="2010-12" db="EMBL/GenBank/DDBJ databases">
        <title>Whole genome sequence of Anaerolinea thermophila UNI-1.</title>
        <authorList>
            <person name="Narita-Yamada S."/>
            <person name="Kishi E."/>
            <person name="Watanabe Y."/>
            <person name="Takasaki K."/>
            <person name="Ankai A."/>
            <person name="Oguchi A."/>
            <person name="Fukui S."/>
            <person name="Takahashi M."/>
            <person name="Yashiro I."/>
            <person name="Hosoyama A."/>
            <person name="Sekiguchi Y."/>
            <person name="Hanada S."/>
            <person name="Fujita N."/>
        </authorList>
    </citation>
    <scope>NUCLEOTIDE SEQUENCE [LARGE SCALE GENOMIC DNA]</scope>
    <source>
        <strain evidence="10">DSM 14523 / JCM 11388 / NBRC 100420 / UNI-1</strain>
    </source>
</reference>
<dbReference type="AlphaFoldDB" id="E8MZQ6"/>
<evidence type="ECO:0000256" key="4">
    <source>
        <dbReference type="ARBA" id="ARBA00022692"/>
    </source>
</evidence>
<organism evidence="9 10">
    <name type="scientific">Anaerolinea thermophila (strain DSM 14523 / JCM 11388 / NBRC 100420 / UNI-1)</name>
    <dbReference type="NCBI Taxonomy" id="926569"/>
    <lineage>
        <taxon>Bacteria</taxon>
        <taxon>Bacillati</taxon>
        <taxon>Chloroflexota</taxon>
        <taxon>Anaerolineae</taxon>
        <taxon>Anaerolineales</taxon>
        <taxon>Anaerolineaceae</taxon>
        <taxon>Anaerolinea</taxon>
    </lineage>
</organism>
<evidence type="ECO:0000313" key="10">
    <source>
        <dbReference type="Proteomes" id="UP000008922"/>
    </source>
</evidence>
<dbReference type="InterPro" id="IPR000515">
    <property type="entry name" value="MetI-like"/>
</dbReference>
<dbReference type="CDD" id="cd06261">
    <property type="entry name" value="TM_PBP2"/>
    <property type="match status" value="1"/>
</dbReference>
<dbReference type="PANTHER" id="PTHR43227">
    <property type="entry name" value="BLL4140 PROTEIN"/>
    <property type="match status" value="1"/>
</dbReference>
<dbReference type="Proteomes" id="UP000008922">
    <property type="component" value="Chromosome"/>
</dbReference>
<evidence type="ECO:0000256" key="6">
    <source>
        <dbReference type="ARBA" id="ARBA00023136"/>
    </source>
</evidence>